<dbReference type="Proteomes" id="UP000503640">
    <property type="component" value="Unassembled WGS sequence"/>
</dbReference>
<dbReference type="InterPro" id="IPR007742">
    <property type="entry name" value="NosD_dom"/>
</dbReference>
<dbReference type="InterPro" id="IPR012334">
    <property type="entry name" value="Pectin_lyas_fold"/>
</dbReference>
<dbReference type="EMBL" id="BJTG01000008">
    <property type="protein sequence ID" value="GEJ58461.1"/>
    <property type="molecule type" value="Genomic_DNA"/>
</dbReference>
<evidence type="ECO:0000259" key="2">
    <source>
        <dbReference type="Pfam" id="PF05048"/>
    </source>
</evidence>
<name>A0A7I9VQ29_9BACT</name>
<dbReference type="Pfam" id="PF05048">
    <property type="entry name" value="NosD"/>
    <property type="match status" value="1"/>
</dbReference>
<keyword evidence="1" id="KW-0732">Signal</keyword>
<protein>
    <recommendedName>
        <fullName evidence="2">Periplasmic copper-binding protein NosD beta helix domain-containing protein</fullName>
    </recommendedName>
</protein>
<organism evidence="3 4">
    <name type="scientific">Anaeromyxobacter diazotrophicus</name>
    <dbReference type="NCBI Taxonomy" id="2590199"/>
    <lineage>
        <taxon>Bacteria</taxon>
        <taxon>Pseudomonadati</taxon>
        <taxon>Myxococcota</taxon>
        <taxon>Myxococcia</taxon>
        <taxon>Myxococcales</taxon>
        <taxon>Cystobacterineae</taxon>
        <taxon>Anaeromyxobacteraceae</taxon>
        <taxon>Anaeromyxobacter</taxon>
    </lineage>
</organism>
<comment type="caution">
    <text evidence="3">The sequence shown here is derived from an EMBL/GenBank/DDBJ whole genome shotgun (WGS) entry which is preliminary data.</text>
</comment>
<dbReference type="SUPFAM" id="SSF51126">
    <property type="entry name" value="Pectin lyase-like"/>
    <property type="match status" value="1"/>
</dbReference>
<gene>
    <name evidence="3" type="ORF">AMYX_32020</name>
</gene>
<sequence>MTFRKTTLPRRWAWAALAAFASALPARGAASSIQCGDTLSAGAWLLETDLVCPSNSGSGVGITLQSGAALDLGGHSVAMSIAGSGVSIELTGTGASLAHGTAKNAERAILLSGGGGHHLSDLRATGSNIGIYLDHSDGNAIATTDVSGNAVFGVSSDTSNGNHYDQLVADDTNGIGPAAGILLFASNDNTLTRSEVLRSQCTGIRLVDASRNTIAFNSVQDSFISIFKDKPSVDILVMGASTHNLILKNEVSATATPPVTSDGINIGCKDGCNCGLGGPGISEPTTGATHNVVVGNTADGELRYGIAQATGNPKNVYAADEASGNGTANFAIDP</sequence>
<evidence type="ECO:0000313" key="3">
    <source>
        <dbReference type="EMBL" id="GEJ58461.1"/>
    </source>
</evidence>
<dbReference type="InterPro" id="IPR011050">
    <property type="entry name" value="Pectin_lyase_fold/virulence"/>
</dbReference>
<evidence type="ECO:0000256" key="1">
    <source>
        <dbReference type="SAM" id="SignalP"/>
    </source>
</evidence>
<dbReference type="NCBIfam" id="TIGR03804">
    <property type="entry name" value="para_beta_helix"/>
    <property type="match status" value="1"/>
</dbReference>
<feature type="signal peptide" evidence="1">
    <location>
        <begin position="1"/>
        <end position="28"/>
    </location>
</feature>
<proteinExistence type="predicted"/>
<evidence type="ECO:0000313" key="4">
    <source>
        <dbReference type="Proteomes" id="UP000503640"/>
    </source>
</evidence>
<keyword evidence="4" id="KW-1185">Reference proteome</keyword>
<dbReference type="AlphaFoldDB" id="A0A7I9VQ29"/>
<dbReference type="InterPro" id="IPR022441">
    <property type="entry name" value="Para_beta_helix_rpt-2"/>
</dbReference>
<dbReference type="Gene3D" id="2.160.20.10">
    <property type="entry name" value="Single-stranded right-handed beta-helix, Pectin lyase-like"/>
    <property type="match status" value="1"/>
</dbReference>
<dbReference type="RefSeq" id="WP_176067043.1">
    <property type="nucleotide sequence ID" value="NZ_BJTG01000008.1"/>
</dbReference>
<feature type="chain" id="PRO_5029554164" description="Periplasmic copper-binding protein NosD beta helix domain-containing protein" evidence="1">
    <location>
        <begin position="29"/>
        <end position="334"/>
    </location>
</feature>
<feature type="domain" description="Periplasmic copper-binding protein NosD beta helix" evidence="2">
    <location>
        <begin position="80"/>
        <end position="250"/>
    </location>
</feature>
<reference evidence="4" key="1">
    <citation type="journal article" date="2020" name="Appl. Environ. Microbiol.">
        <title>Diazotrophic Anaeromyxobacter Isolates from Soils.</title>
        <authorList>
            <person name="Masuda Y."/>
            <person name="Yamanaka H."/>
            <person name="Xu Z.X."/>
            <person name="Shiratori Y."/>
            <person name="Aono T."/>
            <person name="Amachi S."/>
            <person name="Senoo K."/>
            <person name="Itoh H."/>
        </authorList>
    </citation>
    <scope>NUCLEOTIDE SEQUENCE [LARGE SCALE GENOMIC DNA]</scope>
    <source>
        <strain evidence="4">R267</strain>
    </source>
</reference>
<accession>A0A7I9VQ29</accession>